<keyword evidence="3" id="KW-1185">Reference proteome</keyword>
<organism evidence="2 3">
    <name type="scientific">Diceros bicornis minor</name>
    <name type="common">South-central black rhinoceros</name>
    <dbReference type="NCBI Taxonomy" id="77932"/>
    <lineage>
        <taxon>Eukaryota</taxon>
        <taxon>Metazoa</taxon>
        <taxon>Chordata</taxon>
        <taxon>Craniata</taxon>
        <taxon>Vertebrata</taxon>
        <taxon>Euteleostomi</taxon>
        <taxon>Mammalia</taxon>
        <taxon>Eutheria</taxon>
        <taxon>Laurasiatheria</taxon>
        <taxon>Perissodactyla</taxon>
        <taxon>Rhinocerotidae</taxon>
        <taxon>Diceros</taxon>
    </lineage>
</organism>
<feature type="region of interest" description="Disordered" evidence="1">
    <location>
        <begin position="1"/>
        <end position="20"/>
    </location>
</feature>
<comment type="caution">
    <text evidence="2">The sequence shown here is derived from an EMBL/GenBank/DDBJ whole genome shotgun (WGS) entry which is preliminary data.</text>
</comment>
<evidence type="ECO:0000313" key="3">
    <source>
        <dbReference type="Proteomes" id="UP000551758"/>
    </source>
</evidence>
<evidence type="ECO:0000256" key="1">
    <source>
        <dbReference type="SAM" id="MobiDB-lite"/>
    </source>
</evidence>
<feature type="compositionally biased region" description="Basic and acidic residues" evidence="1">
    <location>
        <begin position="80"/>
        <end position="100"/>
    </location>
</feature>
<feature type="region of interest" description="Disordered" evidence="1">
    <location>
        <begin position="39"/>
        <end position="131"/>
    </location>
</feature>
<reference evidence="2 3" key="1">
    <citation type="journal article" date="2020" name="Mol. Biol. Evol.">
        <title>Interspecific Gene Flow and the Evolution of Specialization in Black and White Rhinoceros.</title>
        <authorList>
            <person name="Moodley Y."/>
            <person name="Westbury M.V."/>
            <person name="Russo I.M."/>
            <person name="Gopalakrishnan S."/>
            <person name="Rakotoarivelo A."/>
            <person name="Olsen R.A."/>
            <person name="Prost S."/>
            <person name="Tunstall T."/>
            <person name="Ryder O.A."/>
            <person name="Dalen L."/>
            <person name="Bruford M.W."/>
        </authorList>
    </citation>
    <scope>NUCLEOTIDE SEQUENCE [LARGE SCALE GENOMIC DNA]</scope>
    <source>
        <strain evidence="2">SBR-YM</strain>
        <tissue evidence="2">Skin</tissue>
    </source>
</reference>
<feature type="compositionally biased region" description="Low complexity" evidence="1">
    <location>
        <begin position="223"/>
        <end position="239"/>
    </location>
</feature>
<feature type="region of interest" description="Disordered" evidence="1">
    <location>
        <begin position="303"/>
        <end position="333"/>
    </location>
</feature>
<gene>
    <name evidence="2" type="ORF">HPG69_007592</name>
</gene>
<protein>
    <submittedName>
        <fullName evidence="2">Uncharacterized protein</fullName>
    </submittedName>
</protein>
<feature type="compositionally biased region" description="Low complexity" evidence="1">
    <location>
        <begin position="176"/>
        <end position="194"/>
    </location>
</feature>
<feature type="compositionally biased region" description="Basic and acidic residues" evidence="1">
    <location>
        <begin position="256"/>
        <end position="267"/>
    </location>
</feature>
<feature type="region of interest" description="Disordered" evidence="1">
    <location>
        <begin position="143"/>
        <end position="267"/>
    </location>
</feature>
<evidence type="ECO:0000313" key="2">
    <source>
        <dbReference type="EMBL" id="KAF5919427.1"/>
    </source>
</evidence>
<proteinExistence type="predicted"/>
<dbReference type="Proteomes" id="UP000551758">
    <property type="component" value="Unassembled WGS sequence"/>
</dbReference>
<dbReference type="EMBL" id="JACDTQ010002300">
    <property type="protein sequence ID" value="KAF5919427.1"/>
    <property type="molecule type" value="Genomic_DNA"/>
</dbReference>
<accession>A0A7J7EUT1</accession>
<sequence length="461" mass="48346">MNIHLVQLPSPPPGPAAHPTLAHAAGICRAQKLKIRTSALPRRRAASSPPPAPLLPRSTLSRPVRGNPEQGPERSSPGAGDRRRRDPGLRLIPQREEGSHRGAANPKVKRDCVPNFLTAPTPTPGAHHASPACRLRHPQVSAVQPDSCRSPSTLLPAPPPLRLRARPRPDARSRGPHLLAPPLRLPLPSSSAHPHSGRPYAPRLPPVPVASRPGRGVSHPAGLSPALPSSRKLPLSLKAQESRKDLPNGRSGRLVRGRESRAPRPELGERWKSRALCPGPPRLPCCGGAGEFPCSSPGVAAPSLGGDGVSQMSERGGSGPTGPRGAEGKDGSSPCPHLGRTFVADAALPVLGRLAAADELELVGREPLAAVADGRTLAALAEFAHVEQRAIGAALHLDARLAVVQQRLEIRCRGRSGREALEGQRVPGQVEVRGGLVQAQVGARGAEWRNQQCLIAGGRGG</sequence>
<dbReference type="AlphaFoldDB" id="A0A7J7EUT1"/>
<name>A0A7J7EUT1_DICBM</name>